<evidence type="ECO:0000313" key="1">
    <source>
        <dbReference type="EMBL" id="GEU82605.1"/>
    </source>
</evidence>
<organism evidence="1">
    <name type="scientific">Tanacetum cinerariifolium</name>
    <name type="common">Dalmatian daisy</name>
    <name type="synonym">Chrysanthemum cinerariifolium</name>
    <dbReference type="NCBI Taxonomy" id="118510"/>
    <lineage>
        <taxon>Eukaryota</taxon>
        <taxon>Viridiplantae</taxon>
        <taxon>Streptophyta</taxon>
        <taxon>Embryophyta</taxon>
        <taxon>Tracheophyta</taxon>
        <taxon>Spermatophyta</taxon>
        <taxon>Magnoliopsida</taxon>
        <taxon>eudicotyledons</taxon>
        <taxon>Gunneridae</taxon>
        <taxon>Pentapetalae</taxon>
        <taxon>asterids</taxon>
        <taxon>campanulids</taxon>
        <taxon>Asterales</taxon>
        <taxon>Asteraceae</taxon>
        <taxon>Asteroideae</taxon>
        <taxon>Anthemideae</taxon>
        <taxon>Anthemidinae</taxon>
        <taxon>Tanacetum</taxon>
    </lineage>
</organism>
<protein>
    <submittedName>
        <fullName evidence="1">Uncharacterized protein</fullName>
    </submittedName>
</protein>
<proteinExistence type="predicted"/>
<dbReference type="PANTHER" id="PTHR48475">
    <property type="entry name" value="RIBONUCLEASE H"/>
    <property type="match status" value="1"/>
</dbReference>
<comment type="caution">
    <text evidence="1">The sequence shown here is derived from an EMBL/GenBank/DDBJ whole genome shotgun (WGS) entry which is preliminary data.</text>
</comment>
<dbReference type="PANTHER" id="PTHR48475:SF1">
    <property type="entry name" value="RNASE H TYPE-1 DOMAIN-CONTAINING PROTEIN"/>
    <property type="match status" value="1"/>
</dbReference>
<sequence length="202" mass="23626">MYLFPEVEEKLDSLMGYRYKCVEKRERGGISGGDCYQKMEEGKFLRTHEVKVITNGSIEQIIRNPGTTRRLAIWIVGLRTYHISYVSKATEEGHMVMEFLVKEKEESRFLEEDVGLVLPDPEEKEYSYALRLNFQGSKNDMEYEALLTRLAVEIIRQVKDIYNFVDLNLMVNKVEGYGEAKKGKAKRYQEEVMNATTPFHRF</sequence>
<name>A0A6L2NDE4_TANCI</name>
<dbReference type="AlphaFoldDB" id="A0A6L2NDE4"/>
<gene>
    <name evidence="1" type="ORF">Tci_054583</name>
</gene>
<accession>A0A6L2NDE4</accession>
<dbReference type="Gene3D" id="3.30.420.10">
    <property type="entry name" value="Ribonuclease H-like superfamily/Ribonuclease H"/>
    <property type="match status" value="1"/>
</dbReference>
<dbReference type="InterPro" id="IPR036397">
    <property type="entry name" value="RNaseH_sf"/>
</dbReference>
<dbReference type="EMBL" id="BKCJ010008512">
    <property type="protein sequence ID" value="GEU82605.1"/>
    <property type="molecule type" value="Genomic_DNA"/>
</dbReference>
<dbReference type="GO" id="GO:0003676">
    <property type="term" value="F:nucleic acid binding"/>
    <property type="evidence" value="ECO:0007669"/>
    <property type="project" value="InterPro"/>
</dbReference>
<reference evidence="1" key="1">
    <citation type="journal article" date="2019" name="Sci. Rep.">
        <title>Draft genome of Tanacetum cinerariifolium, the natural source of mosquito coil.</title>
        <authorList>
            <person name="Yamashiro T."/>
            <person name="Shiraishi A."/>
            <person name="Satake H."/>
            <person name="Nakayama K."/>
        </authorList>
    </citation>
    <scope>NUCLEOTIDE SEQUENCE</scope>
</reference>